<dbReference type="GO" id="GO:0006508">
    <property type="term" value="P:proteolysis"/>
    <property type="evidence" value="ECO:0007669"/>
    <property type="project" value="UniProtKB-KW"/>
</dbReference>
<sequence length="224" mass="23306">MDRPSPTRLAAVVVAGWIVLEVALRWGLILAAARVGIDPRLADALVLLLGFPLIAAVLSRYVLERGREPDRWGWEWTPRSLGMGVLAAIVGFGLIAGASRLDAVLFGLGSAAGARDGLATTTAVILLVGNGLVVPIAEEQVWRGIVQTELVEARGAAVGIGVTAVLFAFKHVIVDLSILRLTTLLTLAVLFGIVRHRCGTASSAVTHALVNTVSTVGLVVAAVG</sequence>
<protein>
    <submittedName>
        <fullName evidence="3">CPBP family intramembrane metalloprotease</fullName>
    </submittedName>
</protein>
<dbReference type="Pfam" id="PF02517">
    <property type="entry name" value="Rce1-like"/>
    <property type="match status" value="1"/>
</dbReference>
<keyword evidence="1" id="KW-0812">Transmembrane</keyword>
<feature type="domain" description="CAAX prenyl protease 2/Lysostaphin resistance protein A-like" evidence="2">
    <location>
        <begin position="122"/>
        <end position="213"/>
    </location>
</feature>
<keyword evidence="3" id="KW-0645">Protease</keyword>
<organism evidence="3 4">
    <name type="scientific">Natrinema altunense</name>
    <dbReference type="NCBI Taxonomy" id="222984"/>
    <lineage>
        <taxon>Archaea</taxon>
        <taxon>Methanobacteriati</taxon>
        <taxon>Methanobacteriota</taxon>
        <taxon>Stenosarchaea group</taxon>
        <taxon>Halobacteria</taxon>
        <taxon>Halobacteriales</taxon>
        <taxon>Natrialbaceae</taxon>
        <taxon>Natrinema</taxon>
    </lineage>
</organism>
<proteinExistence type="predicted"/>
<dbReference type="RefSeq" id="WP_130171129.1">
    <property type="nucleotide sequence ID" value="NZ_SHMR01000007.1"/>
</dbReference>
<keyword evidence="1" id="KW-1133">Transmembrane helix</keyword>
<reference evidence="3 4" key="1">
    <citation type="submission" date="2019-02" db="EMBL/GenBank/DDBJ databases">
        <title>Genome analysis provides insights into bioremediation potentialities and Haloocin production by Natrinema altunense strain 4.1R isolated from Chott Douz in Tunisian desert.</title>
        <authorList>
            <person name="Najjari A."/>
            <person name="Youssef N."/>
            <person name="Ben Dhia O."/>
            <person name="Ferjani R."/>
            <person name="El Hidri D."/>
            <person name="Ouzari H.I."/>
            <person name="Cherif A."/>
        </authorList>
    </citation>
    <scope>NUCLEOTIDE SEQUENCE [LARGE SCALE GENOMIC DNA]</scope>
    <source>
        <strain evidence="3 4">4.1R</strain>
    </source>
</reference>
<keyword evidence="3" id="KW-0482">Metalloprotease</keyword>
<dbReference type="AlphaFoldDB" id="A0A482XVC8"/>
<accession>A0A482XVC8</accession>
<feature type="transmembrane region" description="Helical" evidence="1">
    <location>
        <begin position="41"/>
        <end position="59"/>
    </location>
</feature>
<evidence type="ECO:0000313" key="4">
    <source>
        <dbReference type="Proteomes" id="UP000292704"/>
    </source>
</evidence>
<dbReference type="GO" id="GO:0008237">
    <property type="term" value="F:metallopeptidase activity"/>
    <property type="evidence" value="ECO:0007669"/>
    <property type="project" value="UniProtKB-KW"/>
</dbReference>
<evidence type="ECO:0000259" key="2">
    <source>
        <dbReference type="Pfam" id="PF02517"/>
    </source>
</evidence>
<name>A0A482XVC8_9EURY</name>
<keyword evidence="3" id="KW-0378">Hydrolase</keyword>
<dbReference type="GO" id="GO:0080120">
    <property type="term" value="P:CAAX-box protein maturation"/>
    <property type="evidence" value="ECO:0007669"/>
    <property type="project" value="UniProtKB-ARBA"/>
</dbReference>
<dbReference type="OrthoDB" id="177081at2157"/>
<evidence type="ECO:0000256" key="1">
    <source>
        <dbReference type="SAM" id="Phobius"/>
    </source>
</evidence>
<feature type="transmembrane region" description="Helical" evidence="1">
    <location>
        <begin position="118"/>
        <end position="138"/>
    </location>
</feature>
<dbReference type="STRING" id="222984.GCA_000731985_01459"/>
<keyword evidence="1" id="KW-0472">Membrane</keyword>
<feature type="transmembrane region" description="Helical" evidence="1">
    <location>
        <begin position="80"/>
        <end position="98"/>
    </location>
</feature>
<evidence type="ECO:0000313" key="3">
    <source>
        <dbReference type="EMBL" id="RZH66832.1"/>
    </source>
</evidence>
<dbReference type="GO" id="GO:0004175">
    <property type="term" value="F:endopeptidase activity"/>
    <property type="evidence" value="ECO:0007669"/>
    <property type="project" value="UniProtKB-ARBA"/>
</dbReference>
<dbReference type="EMBL" id="SHMR01000007">
    <property type="protein sequence ID" value="RZH66832.1"/>
    <property type="molecule type" value="Genomic_DNA"/>
</dbReference>
<dbReference type="InterPro" id="IPR003675">
    <property type="entry name" value="Rce1/LyrA-like_dom"/>
</dbReference>
<gene>
    <name evidence="3" type="ORF">ELS17_13715</name>
</gene>
<dbReference type="Proteomes" id="UP000292704">
    <property type="component" value="Unassembled WGS sequence"/>
</dbReference>
<feature type="transmembrane region" description="Helical" evidence="1">
    <location>
        <begin position="150"/>
        <end position="170"/>
    </location>
</feature>
<feature type="transmembrane region" description="Helical" evidence="1">
    <location>
        <begin position="176"/>
        <end position="194"/>
    </location>
</feature>
<comment type="caution">
    <text evidence="3">The sequence shown here is derived from an EMBL/GenBank/DDBJ whole genome shotgun (WGS) entry which is preliminary data.</text>
</comment>